<keyword evidence="2" id="KW-1185">Reference proteome</keyword>
<name>A0ACC8XBR4_9FIRM</name>
<dbReference type="EMBL" id="LJHD01000249">
    <property type="protein sequence ID" value="ONI39934.1"/>
    <property type="molecule type" value="Genomic_DNA"/>
</dbReference>
<dbReference type="Proteomes" id="UP000188637">
    <property type="component" value="Unassembled WGS sequence"/>
</dbReference>
<reference evidence="1" key="1">
    <citation type="submission" date="2016-08" db="EMBL/GenBank/DDBJ databases">
        <authorList>
            <person name="Ngugi D.K."/>
            <person name="Miyake S."/>
            <person name="Stingl U."/>
        </authorList>
    </citation>
    <scope>NUCLEOTIDE SEQUENCE</scope>
    <source>
        <strain evidence="1">SCG-D08WGA-EpuloA1</strain>
    </source>
</reference>
<evidence type="ECO:0000313" key="1">
    <source>
        <dbReference type="EMBL" id="ONI39934.1"/>
    </source>
</evidence>
<comment type="caution">
    <text evidence="1">The sequence shown here is derived from an EMBL/GenBank/DDBJ whole genome shotgun (WGS) entry which is preliminary data.</text>
</comment>
<evidence type="ECO:0000313" key="2">
    <source>
        <dbReference type="Proteomes" id="UP000188637"/>
    </source>
</evidence>
<organism evidence="1 2">
    <name type="scientific">Candidatus Epulonipiscium fishelsonii</name>
    <dbReference type="NCBI Taxonomy" id="77094"/>
    <lineage>
        <taxon>Bacteria</taxon>
        <taxon>Bacillati</taxon>
        <taxon>Bacillota</taxon>
        <taxon>Clostridia</taxon>
        <taxon>Lachnospirales</taxon>
        <taxon>Lachnospiraceae</taxon>
        <taxon>Candidatus Epulonipiscium</taxon>
    </lineage>
</organism>
<sequence length="295" mass="32445">MKQLLNIQDNKKIRIMIVFSMLFSFGLPFCSFASDITDTYYIGKAVNSGDGDGYSKVNLINTEDVHYGWDIGKFYIGGFSDIKSEGGHPAFISSGGVTLNFTLEENIDKLNGQENLSIAEDKKGHHKDFGINETNFGRGTLIVKYTDPQEKVSIPILHTDYLTTIKMNENSKVAYLDEGKYEVSFNYRVKDASNLLGLFPSYNDYSINFQFYVSSEENEDESEDTSEPAEGTSSGDGEKGGGKVTVSTKASTPKSTPKSSSSIGRAANNGGKLISLIPFLAVSIGLIFLLFRDRK</sequence>
<accession>A0ACC8XBR4</accession>
<protein>
    <submittedName>
        <fullName evidence="1">Uncharacterized protein</fullName>
    </submittedName>
</protein>
<gene>
    <name evidence="1" type="ORF">AN640_01575</name>
</gene>
<proteinExistence type="predicted"/>